<evidence type="ECO:0000313" key="5">
    <source>
        <dbReference type="Proteomes" id="UP001152759"/>
    </source>
</evidence>
<evidence type="ECO:0000313" key="4">
    <source>
        <dbReference type="EMBL" id="CAH0769398.1"/>
    </source>
</evidence>
<feature type="region of interest" description="Disordered" evidence="2">
    <location>
        <begin position="21"/>
        <end position="40"/>
    </location>
</feature>
<evidence type="ECO:0008006" key="6">
    <source>
        <dbReference type="Google" id="ProtNLM"/>
    </source>
</evidence>
<dbReference type="GO" id="GO:0062129">
    <property type="term" value="C:chitin-based extracellular matrix"/>
    <property type="evidence" value="ECO:0007669"/>
    <property type="project" value="TreeGrafter"/>
</dbReference>
<evidence type="ECO:0000256" key="2">
    <source>
        <dbReference type="SAM" id="MobiDB-lite"/>
    </source>
</evidence>
<dbReference type="Proteomes" id="UP001152759">
    <property type="component" value="Chromosome 3"/>
</dbReference>
<feature type="region of interest" description="Disordered" evidence="2">
    <location>
        <begin position="152"/>
        <end position="187"/>
    </location>
</feature>
<organism evidence="4 5">
    <name type="scientific">Bemisia tabaci</name>
    <name type="common">Sweetpotato whitefly</name>
    <name type="synonym">Aleurodes tabaci</name>
    <dbReference type="NCBI Taxonomy" id="7038"/>
    <lineage>
        <taxon>Eukaryota</taxon>
        <taxon>Metazoa</taxon>
        <taxon>Ecdysozoa</taxon>
        <taxon>Arthropoda</taxon>
        <taxon>Hexapoda</taxon>
        <taxon>Insecta</taxon>
        <taxon>Pterygota</taxon>
        <taxon>Neoptera</taxon>
        <taxon>Paraneoptera</taxon>
        <taxon>Hemiptera</taxon>
        <taxon>Sternorrhyncha</taxon>
        <taxon>Aleyrodoidea</taxon>
        <taxon>Aleyrodidae</taxon>
        <taxon>Aleyrodinae</taxon>
        <taxon>Bemisia</taxon>
    </lineage>
</organism>
<keyword evidence="5" id="KW-1185">Reference proteome</keyword>
<dbReference type="GO" id="GO:0008010">
    <property type="term" value="F:structural constituent of chitin-based larval cuticle"/>
    <property type="evidence" value="ECO:0007669"/>
    <property type="project" value="TreeGrafter"/>
</dbReference>
<dbReference type="InterPro" id="IPR000618">
    <property type="entry name" value="Insect_cuticle"/>
</dbReference>
<dbReference type="PANTHER" id="PTHR10380:SF2">
    <property type="entry name" value="AGAP003037-PA"/>
    <property type="match status" value="1"/>
</dbReference>
<dbReference type="PRINTS" id="PR00947">
    <property type="entry name" value="CUTICLE"/>
</dbReference>
<dbReference type="Pfam" id="PF00379">
    <property type="entry name" value="Chitin_bind_4"/>
    <property type="match status" value="1"/>
</dbReference>
<dbReference type="AlphaFoldDB" id="A0A9P0CE24"/>
<dbReference type="KEGG" id="btab:109030717"/>
<evidence type="ECO:0000256" key="1">
    <source>
        <dbReference type="PROSITE-ProRule" id="PRU00497"/>
    </source>
</evidence>
<feature type="region of interest" description="Disordered" evidence="2">
    <location>
        <begin position="290"/>
        <end position="313"/>
    </location>
</feature>
<proteinExistence type="predicted"/>
<feature type="region of interest" description="Disordered" evidence="2">
    <location>
        <begin position="46"/>
        <end position="105"/>
    </location>
</feature>
<sequence>MRILFLILSLSVLSVIAQSRRVRVRPSEPEQSEPTAAPQLRAEYYAAAQEESEEEEQPQLVSRQQYARAQLRPAPASLPTPRSKSEPRAPPVQTIRNYNKLNDDGSFTFGYEAADGSFKEETRGTDCVVRGKYGYIDPDGNKREFTYVSGNPCDPNAVNQEDEELNSNQASGERENIPENIPQRPIRPLKKRPTTTLFQADYNPAEEQENAPTPAPRPGYVRPFPGFNQIDDDIQPAILRAARPKPTTPAPTQPQPVRSSVRILRPTTPELPATTFRPQLLHSEPQPQFFQTKSTIGSSPSPTTPSPNFDSNFKNFQLENNVVGGPKPQAPGKPAGSNPLYSTELVFDPATGQYQTVLFQSIPKASPFPQPAPQQLNFFPRGPFPPQPPVPVFNQQLFQQQHAQQVSQSSNLFNQQQQKAATLQRIPPTLLDPSPQKFNQEPLASVQRFPPEPKFAASQRLPAPAGGPAPPNFFFVSPDQRTNLANGQIDSFLRGHNLQF</sequence>
<name>A0A9P0CE24_BEMTA</name>
<dbReference type="EMBL" id="OU963864">
    <property type="protein sequence ID" value="CAH0769398.1"/>
    <property type="molecule type" value="Genomic_DNA"/>
</dbReference>
<dbReference type="InterPro" id="IPR050468">
    <property type="entry name" value="Cuticle_Struct_Prot"/>
</dbReference>
<reference evidence="4" key="1">
    <citation type="submission" date="2021-12" db="EMBL/GenBank/DDBJ databases">
        <authorList>
            <person name="King R."/>
        </authorList>
    </citation>
    <scope>NUCLEOTIDE SEQUENCE</scope>
</reference>
<accession>A0A9P0CE24</accession>
<dbReference type="PROSITE" id="PS51155">
    <property type="entry name" value="CHIT_BIND_RR_2"/>
    <property type="match status" value="1"/>
</dbReference>
<dbReference type="PANTHER" id="PTHR10380">
    <property type="entry name" value="CUTICLE PROTEIN"/>
    <property type="match status" value="1"/>
</dbReference>
<keyword evidence="3" id="KW-0732">Signal</keyword>
<evidence type="ECO:0000256" key="3">
    <source>
        <dbReference type="SAM" id="SignalP"/>
    </source>
</evidence>
<protein>
    <recommendedName>
        <fullName evidence="6">Cuticular protein</fullName>
    </recommendedName>
</protein>
<feature type="chain" id="PRO_5040411247" description="Cuticular protein" evidence="3">
    <location>
        <begin position="20"/>
        <end position="500"/>
    </location>
</feature>
<keyword evidence="1" id="KW-0193">Cuticle</keyword>
<gene>
    <name evidence="4" type="ORF">BEMITA_LOCUS6401</name>
</gene>
<feature type="signal peptide" evidence="3">
    <location>
        <begin position="1"/>
        <end position="19"/>
    </location>
</feature>